<dbReference type="InterPro" id="IPR001279">
    <property type="entry name" value="Metallo-B-lactamas"/>
</dbReference>
<keyword evidence="3" id="KW-1185">Reference proteome</keyword>
<dbReference type="EMBL" id="JBHTGR010000003">
    <property type="protein sequence ID" value="MFC7746034.1"/>
    <property type="molecule type" value="Genomic_DNA"/>
</dbReference>
<sequence>MYMEFLGTAGAFRTPRPGSNSKASLEARMKKGPFMRTGPGIFIHGPNVLFDTSEDIFYQLNRASISCVNACFYSHWHPDHTMGRRIFEVFNSEFLSDGKNTRVILPENVASDAKMRLGFWDHLNHMQEKGDISLEVLSNNESVKFDGCEVTAFPLSNDFAYGFILRTNKNKILIIPDESFGWWPSSTNFKDIDIAILPFGHTERHFTTGELNYPEGLIFERNEASFEDSIELANQINANVTYFTHIEEFENLSFEDCKKIENEFSGQNYKIAFDTFTIDI</sequence>
<dbReference type="InterPro" id="IPR036866">
    <property type="entry name" value="RibonucZ/Hydroxyglut_hydro"/>
</dbReference>
<gene>
    <name evidence="2" type="ORF">ACFQU8_02115</name>
</gene>
<dbReference type="Gene3D" id="3.60.15.10">
    <property type="entry name" value="Ribonuclease Z/Hydroxyacylglutathione hydrolase-like"/>
    <property type="match status" value="1"/>
</dbReference>
<dbReference type="Pfam" id="PF12706">
    <property type="entry name" value="Lactamase_B_2"/>
    <property type="match status" value="1"/>
</dbReference>
<feature type="domain" description="Metallo-beta-lactamase" evidence="1">
    <location>
        <begin position="47"/>
        <end position="246"/>
    </location>
</feature>
<proteinExistence type="predicted"/>
<evidence type="ECO:0000259" key="1">
    <source>
        <dbReference type="Pfam" id="PF12706"/>
    </source>
</evidence>
<accession>A0ABW2UU00</accession>
<comment type="caution">
    <text evidence="2">The sequence shown here is derived from an EMBL/GenBank/DDBJ whole genome shotgun (WGS) entry which is preliminary data.</text>
</comment>
<dbReference type="RefSeq" id="WP_382357515.1">
    <property type="nucleotide sequence ID" value="NZ_JBHTGR010000003.1"/>
</dbReference>
<dbReference type="Proteomes" id="UP001596620">
    <property type="component" value="Unassembled WGS sequence"/>
</dbReference>
<organism evidence="2 3">
    <name type="scientific">Lentibacillus kimchii</name>
    <dbReference type="NCBI Taxonomy" id="1542911"/>
    <lineage>
        <taxon>Bacteria</taxon>
        <taxon>Bacillati</taxon>
        <taxon>Bacillota</taxon>
        <taxon>Bacilli</taxon>
        <taxon>Bacillales</taxon>
        <taxon>Bacillaceae</taxon>
        <taxon>Lentibacillus</taxon>
    </lineage>
</organism>
<reference evidence="3" key="1">
    <citation type="journal article" date="2019" name="Int. J. Syst. Evol. Microbiol.">
        <title>The Global Catalogue of Microorganisms (GCM) 10K type strain sequencing project: providing services to taxonomists for standard genome sequencing and annotation.</title>
        <authorList>
            <consortium name="The Broad Institute Genomics Platform"/>
            <consortium name="The Broad Institute Genome Sequencing Center for Infectious Disease"/>
            <person name="Wu L."/>
            <person name="Ma J."/>
        </authorList>
    </citation>
    <scope>NUCLEOTIDE SEQUENCE [LARGE SCALE GENOMIC DNA]</scope>
    <source>
        <strain evidence="3">JCM 30234</strain>
    </source>
</reference>
<dbReference type="SUPFAM" id="SSF56281">
    <property type="entry name" value="Metallo-hydrolase/oxidoreductase"/>
    <property type="match status" value="1"/>
</dbReference>
<evidence type="ECO:0000313" key="3">
    <source>
        <dbReference type="Proteomes" id="UP001596620"/>
    </source>
</evidence>
<name>A0ABW2UU00_9BACI</name>
<protein>
    <submittedName>
        <fullName evidence="2">MBL fold metallo-hydrolase</fullName>
    </submittedName>
</protein>
<evidence type="ECO:0000313" key="2">
    <source>
        <dbReference type="EMBL" id="MFC7746034.1"/>
    </source>
</evidence>